<sequence>MNSEGAPAVPGQFPLDVAQLQALVARYPTPFYLYDAAGMQRSARALQQAFAWAPTFREFFAVKATPNPHILALLAAAGCGADCSSLAELVLAERVGLSGELIMFTSNTTPAEEFIQARRLGALINLDDLNHLAFLAHHAGLPAILSFRYNPGAQRTGNVIIGRPEEAKFGVTRDQLFAGYAAARDQGIRRFGLHTMLASNEREPSYFVETARMLFELVAELSASLAISFEFVNLGGGIGIPYRPEEAPVDLHALGAGIRAVYEATFDGTGLPRPAIFTECGRLITGPHGYLIASVRHIKQTYRTYAGLDASMANLMRPGMYGAYHHITVPAKAHLPNATLYDITGSLCENNDKFAIQRPLPTLAPGDLLVIHDAGAHGHAMGFSYNGKLRSAELLLEADGQIRMIRRAETIEDYLQTIV</sequence>
<protein>
    <submittedName>
        <fullName evidence="9">Diaminopimelate decarboxylase</fullName>
    </submittedName>
</protein>
<dbReference type="Gene3D" id="2.40.37.10">
    <property type="entry name" value="Lyase, Ornithine Decarboxylase, Chain A, domain 1"/>
    <property type="match status" value="1"/>
</dbReference>
<dbReference type="SUPFAM" id="SSF51419">
    <property type="entry name" value="PLP-binding barrel"/>
    <property type="match status" value="1"/>
</dbReference>
<evidence type="ECO:0000256" key="3">
    <source>
        <dbReference type="ARBA" id="ARBA00022898"/>
    </source>
</evidence>
<dbReference type="Gene3D" id="3.20.20.10">
    <property type="entry name" value="Alanine racemase"/>
    <property type="match status" value="1"/>
</dbReference>
<dbReference type="EMBL" id="LYXE01000170">
    <property type="protein sequence ID" value="PDV96941.1"/>
    <property type="molecule type" value="Genomic_DNA"/>
</dbReference>
<name>A0A2H3KX41_9CHLR</name>
<dbReference type="CDD" id="cd06828">
    <property type="entry name" value="PLPDE_III_DapDC"/>
    <property type="match status" value="1"/>
</dbReference>
<dbReference type="Pfam" id="PF02784">
    <property type="entry name" value="Orn_Arg_deC_N"/>
    <property type="match status" value="1"/>
</dbReference>
<evidence type="ECO:0000259" key="8">
    <source>
        <dbReference type="Pfam" id="PF02784"/>
    </source>
</evidence>
<dbReference type="InterPro" id="IPR029066">
    <property type="entry name" value="PLP-binding_barrel"/>
</dbReference>
<feature type="domain" description="Orn/DAP/Arg decarboxylase 2 C-terminal" evidence="7">
    <location>
        <begin position="31"/>
        <end position="375"/>
    </location>
</feature>
<dbReference type="PANTHER" id="PTHR43727">
    <property type="entry name" value="DIAMINOPIMELATE DECARBOXYLASE"/>
    <property type="match status" value="1"/>
</dbReference>
<evidence type="ECO:0000256" key="6">
    <source>
        <dbReference type="RuleBase" id="RU003737"/>
    </source>
</evidence>
<reference evidence="9 10" key="1">
    <citation type="submission" date="2016-05" db="EMBL/GenBank/DDBJ databases">
        <authorList>
            <person name="Lavstsen T."/>
            <person name="Jespersen J.S."/>
        </authorList>
    </citation>
    <scope>NUCLEOTIDE SEQUENCE [LARGE SCALE GENOMIC DNA]</scope>
    <source>
        <strain evidence="9 10">B7-9</strain>
    </source>
</reference>
<evidence type="ECO:0000313" key="10">
    <source>
        <dbReference type="Proteomes" id="UP000220922"/>
    </source>
</evidence>
<dbReference type="InterPro" id="IPR022644">
    <property type="entry name" value="De-COase2_N"/>
</dbReference>
<dbReference type="AlphaFoldDB" id="A0A2H3KX41"/>
<organism evidence="9 10">
    <name type="scientific">Candidatus Chloroploca asiatica</name>
    <dbReference type="NCBI Taxonomy" id="1506545"/>
    <lineage>
        <taxon>Bacteria</taxon>
        <taxon>Bacillati</taxon>
        <taxon>Chloroflexota</taxon>
        <taxon>Chloroflexia</taxon>
        <taxon>Chloroflexales</taxon>
        <taxon>Chloroflexineae</taxon>
        <taxon>Oscillochloridaceae</taxon>
        <taxon>Candidatus Chloroploca</taxon>
    </lineage>
</organism>
<evidence type="ECO:0000313" key="9">
    <source>
        <dbReference type="EMBL" id="PDV96941.1"/>
    </source>
</evidence>
<evidence type="ECO:0000256" key="2">
    <source>
        <dbReference type="ARBA" id="ARBA00022793"/>
    </source>
</evidence>
<dbReference type="OrthoDB" id="9802241at2"/>
<dbReference type="GO" id="GO:0009089">
    <property type="term" value="P:lysine biosynthetic process via diaminopimelate"/>
    <property type="evidence" value="ECO:0007669"/>
    <property type="project" value="InterPro"/>
</dbReference>
<comment type="similarity">
    <text evidence="6">Belongs to the Orn/Lys/Arg decarboxylase class-II family.</text>
</comment>
<comment type="caution">
    <text evidence="9">The sequence shown here is derived from an EMBL/GenBank/DDBJ whole genome shotgun (WGS) entry which is preliminary data.</text>
</comment>
<keyword evidence="2" id="KW-0210">Decarboxylase</keyword>
<feature type="modified residue" description="N6-(pyridoxal phosphate)lysine" evidence="5">
    <location>
        <position position="63"/>
    </location>
</feature>
<dbReference type="PANTHER" id="PTHR43727:SF2">
    <property type="entry name" value="GROUP IV DECARBOXYLASE"/>
    <property type="match status" value="1"/>
</dbReference>
<evidence type="ECO:0000256" key="5">
    <source>
        <dbReference type="PIRSR" id="PIRSR600183-50"/>
    </source>
</evidence>
<dbReference type="InterPro" id="IPR002986">
    <property type="entry name" value="DAP_deCOOHase_LysA"/>
</dbReference>
<proteinExistence type="inferred from homology"/>
<dbReference type="GO" id="GO:0008836">
    <property type="term" value="F:diaminopimelate decarboxylase activity"/>
    <property type="evidence" value="ECO:0007669"/>
    <property type="project" value="InterPro"/>
</dbReference>
<dbReference type="Pfam" id="PF00278">
    <property type="entry name" value="Orn_DAP_Arg_deC"/>
    <property type="match status" value="1"/>
</dbReference>
<keyword evidence="4" id="KW-0456">Lyase</keyword>
<feature type="active site" description="Proton donor" evidence="5">
    <location>
        <position position="348"/>
    </location>
</feature>
<dbReference type="PRINTS" id="PR01181">
    <property type="entry name" value="DAPDCRBXLASE"/>
</dbReference>
<dbReference type="PRINTS" id="PR01179">
    <property type="entry name" value="ODADCRBXLASE"/>
</dbReference>
<evidence type="ECO:0000259" key="7">
    <source>
        <dbReference type="Pfam" id="PF00278"/>
    </source>
</evidence>
<dbReference type="FunFam" id="3.20.20.10:FF:000003">
    <property type="entry name" value="Diaminopimelate decarboxylase"/>
    <property type="match status" value="1"/>
</dbReference>
<evidence type="ECO:0000256" key="4">
    <source>
        <dbReference type="ARBA" id="ARBA00023239"/>
    </source>
</evidence>
<dbReference type="Proteomes" id="UP000220922">
    <property type="component" value="Unassembled WGS sequence"/>
</dbReference>
<dbReference type="InterPro" id="IPR000183">
    <property type="entry name" value="Orn/DAP/Arg_de-COase"/>
</dbReference>
<dbReference type="InterPro" id="IPR009006">
    <property type="entry name" value="Ala_racemase/Decarboxylase_C"/>
</dbReference>
<accession>A0A2H3KX41</accession>
<evidence type="ECO:0000256" key="1">
    <source>
        <dbReference type="ARBA" id="ARBA00001933"/>
    </source>
</evidence>
<gene>
    <name evidence="9" type="ORF">A9Q02_05200</name>
</gene>
<comment type="cofactor">
    <cofactor evidence="1 5">
        <name>pyridoxal 5'-phosphate</name>
        <dbReference type="ChEBI" id="CHEBI:597326"/>
    </cofactor>
</comment>
<keyword evidence="3 5" id="KW-0663">Pyridoxal phosphate</keyword>
<keyword evidence="10" id="KW-1185">Reference proteome</keyword>
<dbReference type="SUPFAM" id="SSF50621">
    <property type="entry name" value="Alanine racemase C-terminal domain-like"/>
    <property type="match status" value="1"/>
</dbReference>
<dbReference type="InterPro" id="IPR022643">
    <property type="entry name" value="De-COase2_C"/>
</dbReference>
<feature type="domain" description="Orn/DAP/Arg decarboxylase 2 N-terminal" evidence="8">
    <location>
        <begin position="40"/>
        <end position="285"/>
    </location>
</feature>